<comment type="caution">
    <text evidence="1">The sequence shown here is derived from an EMBL/GenBank/DDBJ whole genome shotgun (WGS) entry which is preliminary data.</text>
</comment>
<dbReference type="AlphaFoldDB" id="A0A853BLJ2"/>
<organism evidence="1 2">
    <name type="scientific">Streptomonospora nanhaiensis</name>
    <dbReference type="NCBI Taxonomy" id="1323731"/>
    <lineage>
        <taxon>Bacteria</taxon>
        <taxon>Bacillati</taxon>
        <taxon>Actinomycetota</taxon>
        <taxon>Actinomycetes</taxon>
        <taxon>Streptosporangiales</taxon>
        <taxon>Nocardiopsidaceae</taxon>
        <taxon>Streptomonospora</taxon>
    </lineage>
</organism>
<proteinExistence type="predicted"/>
<protein>
    <submittedName>
        <fullName evidence="1">Uncharacterized protein</fullName>
    </submittedName>
</protein>
<dbReference type="Proteomes" id="UP000575985">
    <property type="component" value="Unassembled WGS sequence"/>
</dbReference>
<accession>A0A853BLJ2</accession>
<name>A0A853BLJ2_9ACTN</name>
<evidence type="ECO:0000313" key="1">
    <source>
        <dbReference type="EMBL" id="NYI95564.1"/>
    </source>
</evidence>
<keyword evidence="2" id="KW-1185">Reference proteome</keyword>
<dbReference type="SUPFAM" id="SSF54909">
    <property type="entry name" value="Dimeric alpha+beta barrel"/>
    <property type="match status" value="1"/>
</dbReference>
<dbReference type="RefSeq" id="WP_179767060.1">
    <property type="nucleotide sequence ID" value="NZ_JACCFO010000001.1"/>
</dbReference>
<dbReference type="InterPro" id="IPR011008">
    <property type="entry name" value="Dimeric_a/b-barrel"/>
</dbReference>
<dbReference type="EMBL" id="JACCFO010000001">
    <property type="protein sequence ID" value="NYI95564.1"/>
    <property type="molecule type" value="Genomic_DNA"/>
</dbReference>
<evidence type="ECO:0000313" key="2">
    <source>
        <dbReference type="Proteomes" id="UP000575985"/>
    </source>
</evidence>
<gene>
    <name evidence="1" type="ORF">HNR12_001841</name>
</gene>
<sequence>MTALLDPEAVGMGRHGGFTARPAAKGAAAVAGIAGWEHTRFLARCLGGADLVGTVAAGSVAGLGTVFERLRALPGVRVTDTWIRLDLVTPAL</sequence>
<reference evidence="1 2" key="1">
    <citation type="submission" date="2020-07" db="EMBL/GenBank/DDBJ databases">
        <title>Sequencing the genomes of 1000 actinobacteria strains.</title>
        <authorList>
            <person name="Klenk H.-P."/>
        </authorList>
    </citation>
    <scope>NUCLEOTIDE SEQUENCE [LARGE SCALE GENOMIC DNA]</scope>
    <source>
        <strain evidence="1 2">DSM 45927</strain>
    </source>
</reference>